<dbReference type="AlphaFoldDB" id="A0A9W9YW26"/>
<keyword evidence="1" id="KW-0732">Signal</keyword>
<dbReference type="PANTHER" id="PTHR46769:SF2">
    <property type="entry name" value="FIBROCYSTIN-L ISOFORM 2 PRECURSOR-RELATED"/>
    <property type="match status" value="1"/>
</dbReference>
<evidence type="ECO:0000313" key="4">
    <source>
        <dbReference type="EMBL" id="KAJ7370416.1"/>
    </source>
</evidence>
<keyword evidence="5" id="KW-1185">Reference proteome</keyword>
<protein>
    <submittedName>
        <fullName evidence="4">N-acetyl-beta-glucosaminyl-glycoprotein 4-beta-N-acetylgalactosaminyltransferase</fullName>
        <ecNumber evidence="4">2.4.1.244</ecNumber>
    </submittedName>
</protein>
<evidence type="ECO:0000256" key="1">
    <source>
        <dbReference type="ARBA" id="ARBA00022729"/>
    </source>
</evidence>
<accession>A0A9W9YW26</accession>
<reference evidence="4" key="1">
    <citation type="submission" date="2023-01" db="EMBL/GenBank/DDBJ databases">
        <title>Genome assembly of the deep-sea coral Lophelia pertusa.</title>
        <authorList>
            <person name="Herrera S."/>
            <person name="Cordes E."/>
        </authorList>
    </citation>
    <scope>NUCLEOTIDE SEQUENCE</scope>
    <source>
        <strain evidence="4">USNM1676648</strain>
        <tissue evidence="4">Polyp</tissue>
    </source>
</reference>
<organism evidence="4 5">
    <name type="scientific">Desmophyllum pertusum</name>
    <dbReference type="NCBI Taxonomy" id="174260"/>
    <lineage>
        <taxon>Eukaryota</taxon>
        <taxon>Metazoa</taxon>
        <taxon>Cnidaria</taxon>
        <taxon>Anthozoa</taxon>
        <taxon>Hexacorallia</taxon>
        <taxon>Scleractinia</taxon>
        <taxon>Caryophylliina</taxon>
        <taxon>Caryophylliidae</taxon>
        <taxon>Desmophyllum</taxon>
    </lineage>
</organism>
<dbReference type="InterPro" id="IPR052387">
    <property type="entry name" value="Fibrocystin"/>
</dbReference>
<dbReference type="GO" id="GO:0033842">
    <property type="term" value="F:N-acetyl-beta-glucosaminyl-derivative 4-beta-N-acetylgalactosaminyltransferase activity"/>
    <property type="evidence" value="ECO:0007669"/>
    <property type="project" value="UniProtKB-EC"/>
</dbReference>
<dbReference type="EC" id="2.4.1.244" evidence="4"/>
<dbReference type="PROSITE" id="PS51820">
    <property type="entry name" value="PA14"/>
    <property type="match status" value="1"/>
</dbReference>
<gene>
    <name evidence="4" type="primary">B4GALNT3_6</name>
    <name evidence="4" type="ORF">OS493_032306</name>
</gene>
<sequence>MGALNVHIWRDLCGSNIPSLQQSLFFPHYPDESLKKFIAEFQIEDNTEDYGQQTFGFVHTPDSSGSYRFAIASDDESELWLSTSEDPNEKQLIARVFMEGEYAWTEVNEFNKYPDQISKELKLREGSKYYIEVLHKQGVHRGFVQVYWKRSEDADFKVINSKYLSSYSDNILVTTRRDALHNVLSNRHRHDIEMKSKTTNSEYLQFYSLPLFPKDNYLPSCDYKTSSVLNGRVYRYEGLQMVNDSSVFPADDTSMDTELSYEMTWPNRVANMSTIQVLVDKIITSLQLKTSNHITVHPLEKCNPITIFNPLNNPTSEQSNPFEQSNPRTVQPFGTIQSRTVQSFGTIQSQNSATLWNIPIPEQCNPLEQSTPRTMQPFVTIQSPNSATLWNNPIPEQCNPLEQSNPRTVQPFGTIQSQNSATFWNNTIPEQCNPLEQSNPEQGNPLEQSNPRTVQPFGTIQSQNRATLWNNPIPEQCNPLDQSNPRTVQPFGTIQSHNSATLWNNPIPEQCDPLEQSNPRTMQPFGTIQSQNSATLWNNPIPEQCNPLEQSNPKTMQPLEQSNPIPEQCNPLEQSNPRTVQPIGTMYPQNNATLWK</sequence>
<proteinExistence type="predicted"/>
<feature type="region of interest" description="Disordered" evidence="2">
    <location>
        <begin position="573"/>
        <end position="596"/>
    </location>
</feature>
<dbReference type="Pfam" id="PF07691">
    <property type="entry name" value="PA14"/>
    <property type="match status" value="1"/>
</dbReference>
<name>A0A9W9YW26_9CNID</name>
<dbReference type="OrthoDB" id="5951838at2759"/>
<keyword evidence="4" id="KW-0328">Glycosyltransferase</keyword>
<keyword evidence="4" id="KW-0808">Transferase</keyword>
<dbReference type="PANTHER" id="PTHR46769">
    <property type="entry name" value="POLYCYSTIC KIDNEY AND HEPATIC DISEASE 1 (AUTOSOMAL RECESSIVE)-LIKE 1"/>
    <property type="match status" value="1"/>
</dbReference>
<comment type="caution">
    <text evidence="4">The sequence shown here is derived from an EMBL/GenBank/DDBJ whole genome shotgun (WGS) entry which is preliminary data.</text>
</comment>
<dbReference type="EMBL" id="MU826865">
    <property type="protein sequence ID" value="KAJ7370416.1"/>
    <property type="molecule type" value="Genomic_DNA"/>
</dbReference>
<evidence type="ECO:0000313" key="5">
    <source>
        <dbReference type="Proteomes" id="UP001163046"/>
    </source>
</evidence>
<evidence type="ECO:0000256" key="2">
    <source>
        <dbReference type="SAM" id="MobiDB-lite"/>
    </source>
</evidence>
<dbReference type="InterPro" id="IPR037524">
    <property type="entry name" value="PA14/GLEYA"/>
</dbReference>
<evidence type="ECO:0000259" key="3">
    <source>
        <dbReference type="PROSITE" id="PS51820"/>
    </source>
</evidence>
<dbReference type="Proteomes" id="UP001163046">
    <property type="component" value="Unassembled WGS sequence"/>
</dbReference>
<dbReference type="InterPro" id="IPR011658">
    <property type="entry name" value="PA14_dom"/>
</dbReference>
<feature type="domain" description="PA14" evidence="3">
    <location>
        <begin position="1"/>
        <end position="162"/>
    </location>
</feature>
<feature type="compositionally biased region" description="Polar residues" evidence="2">
    <location>
        <begin position="587"/>
        <end position="596"/>
    </location>
</feature>